<evidence type="ECO:0000256" key="5">
    <source>
        <dbReference type="ARBA" id="ARBA00023136"/>
    </source>
</evidence>
<evidence type="ECO:0000256" key="1">
    <source>
        <dbReference type="ARBA" id="ARBA00004141"/>
    </source>
</evidence>
<dbReference type="Proteomes" id="UP000663855">
    <property type="component" value="Unassembled WGS sequence"/>
</dbReference>
<evidence type="ECO:0000256" key="8">
    <source>
        <dbReference type="SAM" id="Phobius"/>
    </source>
</evidence>
<accession>A0A816G2L5</accession>
<feature type="transmembrane region" description="Helical" evidence="8">
    <location>
        <begin position="227"/>
        <end position="249"/>
    </location>
</feature>
<evidence type="ECO:0000313" key="15">
    <source>
        <dbReference type="Proteomes" id="UP000663834"/>
    </source>
</evidence>
<evidence type="ECO:0000256" key="4">
    <source>
        <dbReference type="ARBA" id="ARBA00023040"/>
    </source>
</evidence>
<dbReference type="PROSITE" id="PS50262">
    <property type="entry name" value="G_PROTEIN_RECEP_F1_2"/>
    <property type="match status" value="1"/>
</dbReference>
<keyword evidence="5 8" id="KW-0472">Membrane</keyword>
<feature type="transmembrane region" description="Helical" evidence="8">
    <location>
        <begin position="125"/>
        <end position="147"/>
    </location>
</feature>
<comment type="caution">
    <text evidence="11">The sequence shown here is derived from an EMBL/GenBank/DDBJ whole genome shotgun (WGS) entry which is preliminary data.</text>
</comment>
<evidence type="ECO:0000256" key="3">
    <source>
        <dbReference type="ARBA" id="ARBA00022989"/>
    </source>
</evidence>
<evidence type="ECO:0000256" key="2">
    <source>
        <dbReference type="ARBA" id="ARBA00022692"/>
    </source>
</evidence>
<feature type="transmembrane region" description="Helical" evidence="8">
    <location>
        <begin position="174"/>
        <end position="196"/>
    </location>
</feature>
<evidence type="ECO:0000259" key="9">
    <source>
        <dbReference type="PROSITE" id="PS50262"/>
    </source>
</evidence>
<dbReference type="SUPFAM" id="SSF81321">
    <property type="entry name" value="Family A G protein-coupled receptor-like"/>
    <property type="match status" value="1"/>
</dbReference>
<dbReference type="Proteomes" id="UP000676336">
    <property type="component" value="Unassembled WGS sequence"/>
</dbReference>
<dbReference type="AlphaFoldDB" id="A0A816G2L5"/>
<feature type="transmembrane region" description="Helical" evidence="8">
    <location>
        <begin position="44"/>
        <end position="67"/>
    </location>
</feature>
<feature type="domain" description="G-protein coupled receptors family 1 profile" evidence="9">
    <location>
        <begin position="23"/>
        <end position="281"/>
    </location>
</feature>
<gene>
    <name evidence="14" type="ORF">BYL167_LOCUS47330</name>
    <name evidence="10" type="ORF">CJN711_LOCUS1851</name>
    <name evidence="11" type="ORF">KQP761_LOCUS33700</name>
    <name evidence="12" type="ORF">MBJ925_LOCUS12371</name>
    <name evidence="13" type="ORF">SMN809_LOCUS43929</name>
</gene>
<keyword evidence="6" id="KW-0675">Receptor</keyword>
<evidence type="ECO:0000313" key="13">
    <source>
        <dbReference type="EMBL" id="CAF4722873.1"/>
    </source>
</evidence>
<evidence type="ECO:0000313" key="11">
    <source>
        <dbReference type="EMBL" id="CAF1668436.1"/>
    </source>
</evidence>
<dbReference type="EMBL" id="CAJOBI010130637">
    <property type="protein sequence ID" value="CAF4722873.1"/>
    <property type="molecule type" value="Genomic_DNA"/>
</dbReference>
<protein>
    <recommendedName>
        <fullName evidence="9">G-protein coupled receptors family 1 profile domain-containing protein</fullName>
    </recommendedName>
</protein>
<sequence length="328" mass="37733">MAQLSQVMTIYVGSTIYIAGITGGFLNILVFLTLRTFNEKSCGFYLIAMSFVNIGNLTTGLLSRILISGFHLDWTLISPFYCKFRWYGLQFGVLTSFTCTCLAATDQYLSTNSRIEWRRWSSIKIAHRVMAAFIIGWLFHGIPYLLYFDLVQSPIINKLVCASVNKIFQYYHSYGYLIIVSGIIPLVITGIFGLLARKNLRHSANGTISLVQRYLDQQLTKMVLSQLFYNFIFTFPYTMLTMILSFIPTVNDPLVNAKLDFANVMTVLIYYMSFASPFYIYTYTSQRFRQQLTYVLLDVHLKRWRRNPRIIINPVASSQTEKGETSVV</sequence>
<dbReference type="InterPro" id="IPR017452">
    <property type="entry name" value="GPCR_Rhodpsn_7TM"/>
</dbReference>
<dbReference type="EMBL" id="CAJNOV010000119">
    <property type="protein sequence ID" value="CAF0990957.1"/>
    <property type="molecule type" value="Genomic_DNA"/>
</dbReference>
<evidence type="ECO:0000256" key="7">
    <source>
        <dbReference type="ARBA" id="ARBA00023224"/>
    </source>
</evidence>
<evidence type="ECO:0000313" key="10">
    <source>
        <dbReference type="EMBL" id="CAF0990957.1"/>
    </source>
</evidence>
<comment type="subcellular location">
    <subcellularLocation>
        <location evidence="1">Membrane</location>
        <topology evidence="1">Multi-pass membrane protein</topology>
    </subcellularLocation>
</comment>
<dbReference type="Proteomes" id="UP000663824">
    <property type="component" value="Unassembled WGS sequence"/>
</dbReference>
<feature type="transmembrane region" description="Helical" evidence="8">
    <location>
        <begin position="87"/>
        <end position="105"/>
    </location>
</feature>
<proteinExistence type="predicted"/>
<dbReference type="GO" id="GO:0004930">
    <property type="term" value="F:G protein-coupled receptor activity"/>
    <property type="evidence" value="ECO:0007669"/>
    <property type="project" value="UniProtKB-KW"/>
</dbReference>
<dbReference type="Proteomes" id="UP000681967">
    <property type="component" value="Unassembled WGS sequence"/>
</dbReference>
<keyword evidence="7" id="KW-0807">Transducer</keyword>
<reference evidence="11" key="1">
    <citation type="submission" date="2021-02" db="EMBL/GenBank/DDBJ databases">
        <authorList>
            <person name="Nowell W R."/>
        </authorList>
    </citation>
    <scope>NUCLEOTIDE SEQUENCE</scope>
</reference>
<name>A0A816G2L5_9BILA</name>
<dbReference type="PANTHER" id="PTHR24243">
    <property type="entry name" value="G-PROTEIN COUPLED RECEPTOR"/>
    <property type="match status" value="1"/>
</dbReference>
<dbReference type="Proteomes" id="UP000663834">
    <property type="component" value="Unassembled WGS sequence"/>
</dbReference>
<keyword evidence="2 8" id="KW-0812">Transmembrane</keyword>
<dbReference type="EMBL" id="CAJNRE010005630">
    <property type="protein sequence ID" value="CAF2047346.1"/>
    <property type="molecule type" value="Genomic_DNA"/>
</dbReference>
<dbReference type="GO" id="GO:0005886">
    <property type="term" value="C:plasma membrane"/>
    <property type="evidence" value="ECO:0007669"/>
    <property type="project" value="TreeGrafter"/>
</dbReference>
<keyword evidence="3 8" id="KW-1133">Transmembrane helix</keyword>
<evidence type="ECO:0000256" key="6">
    <source>
        <dbReference type="ARBA" id="ARBA00023170"/>
    </source>
</evidence>
<keyword evidence="4" id="KW-0297">G-protein coupled receptor</keyword>
<dbReference type="Gene3D" id="1.20.1070.10">
    <property type="entry name" value="Rhodopsin 7-helix transmembrane proteins"/>
    <property type="match status" value="1"/>
</dbReference>
<feature type="transmembrane region" description="Helical" evidence="8">
    <location>
        <begin position="12"/>
        <end position="32"/>
    </location>
</feature>
<dbReference type="EMBL" id="CAJOBH010135895">
    <property type="protein sequence ID" value="CAF4781482.1"/>
    <property type="molecule type" value="Genomic_DNA"/>
</dbReference>
<feature type="transmembrane region" description="Helical" evidence="8">
    <location>
        <begin position="261"/>
        <end position="281"/>
    </location>
</feature>
<dbReference type="PANTHER" id="PTHR24243:SF208">
    <property type="entry name" value="PYROKININ-1 RECEPTOR"/>
    <property type="match status" value="1"/>
</dbReference>
<evidence type="ECO:0000313" key="12">
    <source>
        <dbReference type="EMBL" id="CAF2047346.1"/>
    </source>
</evidence>
<evidence type="ECO:0000313" key="14">
    <source>
        <dbReference type="EMBL" id="CAF4781482.1"/>
    </source>
</evidence>
<organism evidence="11 15">
    <name type="scientific">Rotaria magnacalcarata</name>
    <dbReference type="NCBI Taxonomy" id="392030"/>
    <lineage>
        <taxon>Eukaryota</taxon>
        <taxon>Metazoa</taxon>
        <taxon>Spiralia</taxon>
        <taxon>Gnathifera</taxon>
        <taxon>Rotifera</taxon>
        <taxon>Eurotatoria</taxon>
        <taxon>Bdelloidea</taxon>
        <taxon>Philodinida</taxon>
        <taxon>Philodinidae</taxon>
        <taxon>Rotaria</taxon>
    </lineage>
</organism>
<dbReference type="EMBL" id="CAJNOW010018804">
    <property type="protein sequence ID" value="CAF1668436.1"/>
    <property type="molecule type" value="Genomic_DNA"/>
</dbReference>
<dbReference type="OrthoDB" id="10017873at2759"/>